<dbReference type="InterPro" id="IPR006553">
    <property type="entry name" value="Leu-rich_rpt_Cys-con_subtyp"/>
</dbReference>
<proteinExistence type="predicted"/>
<dbReference type="SMART" id="SM00367">
    <property type="entry name" value="LRR_CC"/>
    <property type="match status" value="6"/>
</dbReference>
<dbReference type="PANTHER" id="PTHR13318">
    <property type="entry name" value="PARTNER OF PAIRED, ISOFORM B-RELATED"/>
    <property type="match status" value="1"/>
</dbReference>
<dbReference type="Pfam" id="PF13516">
    <property type="entry name" value="LRR_6"/>
    <property type="match status" value="2"/>
</dbReference>
<accession>A0A9P6UZL2</accession>
<evidence type="ECO:0000313" key="2">
    <source>
        <dbReference type="EMBL" id="KAG0328165.1"/>
    </source>
</evidence>
<protein>
    <recommendedName>
        <fullName evidence="4">RNI-like protein</fullName>
    </recommendedName>
</protein>
<sequence>MVPLVQMQRDNALGISPAAATTIMTTVSPRDPWEGTAKSLAGFGSSAVRKRRVRHQSDCDNGSYDIDNMDINNREDEEDSDLSDLLQLAESQRQDQDYVVRGGNCTLEREVLTSSWSPRSVSMKRTSTAPNDRLRNLADLTFSKSDLSPFTCSPSALPVSPSLSTTPFKHPSYGALIQAFDFTHLHYIISDKFLTHLFPHTRNLLELYINSPKQFSDESLIALATSAPALRRLELVDCPKITDKGMSSILDHCHAIQHLVVSNGGASCLITDKSLSQLAHSAASQHTLRVLNLSNASPFITGQNPGLLSLAIWCRHLVSLNISHCSKMITDDFLEALRFGGSLQILNLAYCRDITDKGIIAMARSCPNLRELDIAGVNLITDKAVLEIGLRCNLFQRLVIDDRFEQVTEDVLRCFPWGAEVVQQRRMPK</sequence>
<evidence type="ECO:0000256" key="1">
    <source>
        <dbReference type="SAM" id="MobiDB-lite"/>
    </source>
</evidence>
<dbReference type="GO" id="GO:0019005">
    <property type="term" value="C:SCF ubiquitin ligase complex"/>
    <property type="evidence" value="ECO:0007669"/>
    <property type="project" value="TreeGrafter"/>
</dbReference>
<gene>
    <name evidence="2" type="ORF">BGZ99_006035</name>
</gene>
<dbReference type="OrthoDB" id="421226at2759"/>
<organism evidence="2 3">
    <name type="scientific">Dissophora globulifera</name>
    <dbReference type="NCBI Taxonomy" id="979702"/>
    <lineage>
        <taxon>Eukaryota</taxon>
        <taxon>Fungi</taxon>
        <taxon>Fungi incertae sedis</taxon>
        <taxon>Mucoromycota</taxon>
        <taxon>Mortierellomycotina</taxon>
        <taxon>Mortierellomycetes</taxon>
        <taxon>Mortierellales</taxon>
        <taxon>Mortierellaceae</taxon>
        <taxon>Dissophora</taxon>
    </lineage>
</organism>
<dbReference type="GO" id="GO:0031146">
    <property type="term" value="P:SCF-dependent proteasomal ubiquitin-dependent protein catabolic process"/>
    <property type="evidence" value="ECO:0007669"/>
    <property type="project" value="TreeGrafter"/>
</dbReference>
<dbReference type="Gene3D" id="3.80.10.10">
    <property type="entry name" value="Ribonuclease Inhibitor"/>
    <property type="match status" value="1"/>
</dbReference>
<comment type="caution">
    <text evidence="2">The sequence shown here is derived from an EMBL/GenBank/DDBJ whole genome shotgun (WGS) entry which is preliminary data.</text>
</comment>
<dbReference type="InterPro" id="IPR001611">
    <property type="entry name" value="Leu-rich_rpt"/>
</dbReference>
<feature type="region of interest" description="Disordered" evidence="1">
    <location>
        <begin position="54"/>
        <end position="80"/>
    </location>
</feature>
<dbReference type="InterPro" id="IPR032675">
    <property type="entry name" value="LRR_dom_sf"/>
</dbReference>
<name>A0A9P6UZL2_9FUNG</name>
<dbReference type="SUPFAM" id="SSF52047">
    <property type="entry name" value="RNI-like"/>
    <property type="match status" value="1"/>
</dbReference>
<dbReference type="Proteomes" id="UP000738325">
    <property type="component" value="Unassembled WGS sequence"/>
</dbReference>
<keyword evidence="3" id="KW-1185">Reference proteome</keyword>
<reference evidence="2" key="1">
    <citation type="journal article" date="2020" name="Fungal Divers.">
        <title>Resolving the Mortierellaceae phylogeny through synthesis of multi-gene phylogenetics and phylogenomics.</title>
        <authorList>
            <person name="Vandepol N."/>
            <person name="Liber J."/>
            <person name="Desiro A."/>
            <person name="Na H."/>
            <person name="Kennedy M."/>
            <person name="Barry K."/>
            <person name="Grigoriev I.V."/>
            <person name="Miller A.N."/>
            <person name="O'Donnell K."/>
            <person name="Stajich J.E."/>
            <person name="Bonito G."/>
        </authorList>
    </citation>
    <scope>NUCLEOTIDE SEQUENCE</scope>
    <source>
        <strain evidence="2">REB-010B</strain>
    </source>
</reference>
<dbReference type="AlphaFoldDB" id="A0A9P6UZL2"/>
<dbReference type="PANTHER" id="PTHR13318:SF247">
    <property type="entry name" value="GH16156P"/>
    <property type="match status" value="1"/>
</dbReference>
<evidence type="ECO:0000313" key="3">
    <source>
        <dbReference type="Proteomes" id="UP000738325"/>
    </source>
</evidence>
<evidence type="ECO:0008006" key="4">
    <source>
        <dbReference type="Google" id="ProtNLM"/>
    </source>
</evidence>
<dbReference type="EMBL" id="JAAAIP010000040">
    <property type="protein sequence ID" value="KAG0328165.1"/>
    <property type="molecule type" value="Genomic_DNA"/>
</dbReference>